<proteinExistence type="predicted"/>
<organism evidence="1">
    <name type="scientific">marine sediment metagenome</name>
    <dbReference type="NCBI Taxonomy" id="412755"/>
    <lineage>
        <taxon>unclassified sequences</taxon>
        <taxon>metagenomes</taxon>
        <taxon>ecological metagenomes</taxon>
    </lineage>
</organism>
<name>A0A0F9UQZ3_9ZZZZ</name>
<comment type="caution">
    <text evidence="1">The sequence shown here is derived from an EMBL/GenBank/DDBJ whole genome shotgun (WGS) entry which is preliminary data.</text>
</comment>
<dbReference type="AlphaFoldDB" id="A0A0F9UQZ3"/>
<reference evidence="1" key="1">
    <citation type="journal article" date="2015" name="Nature">
        <title>Complex archaea that bridge the gap between prokaryotes and eukaryotes.</title>
        <authorList>
            <person name="Spang A."/>
            <person name="Saw J.H."/>
            <person name="Jorgensen S.L."/>
            <person name="Zaremba-Niedzwiedzka K."/>
            <person name="Martijn J."/>
            <person name="Lind A.E."/>
            <person name="van Eijk R."/>
            <person name="Schleper C."/>
            <person name="Guy L."/>
            <person name="Ettema T.J."/>
        </authorList>
    </citation>
    <scope>NUCLEOTIDE SEQUENCE</scope>
</reference>
<evidence type="ECO:0000313" key="1">
    <source>
        <dbReference type="EMBL" id="KKN95565.1"/>
    </source>
</evidence>
<dbReference type="EMBL" id="LAZR01000069">
    <property type="protein sequence ID" value="KKN95565.1"/>
    <property type="molecule type" value="Genomic_DNA"/>
</dbReference>
<accession>A0A0F9UQZ3</accession>
<sequence length="66" mass="7857">MNKKIEPEEKPEIQISEVKDTKRNEFLKKNGITKCYCDIYPDHPDVWNYWSNGTKTCVYCGVERNE</sequence>
<protein>
    <submittedName>
        <fullName evidence="1">Uncharacterized protein</fullName>
    </submittedName>
</protein>
<gene>
    <name evidence="1" type="ORF">LCGC14_0174330</name>
</gene>